<evidence type="ECO:0000313" key="2">
    <source>
        <dbReference type="EMBL" id="KAF6154816.1"/>
    </source>
</evidence>
<feature type="domain" description="SNF2 N-terminal" evidence="1">
    <location>
        <begin position="53"/>
        <end position="126"/>
    </location>
</feature>
<dbReference type="InterPro" id="IPR027417">
    <property type="entry name" value="P-loop_NTPase"/>
</dbReference>
<proteinExistence type="predicted"/>
<dbReference type="InterPro" id="IPR000330">
    <property type="entry name" value="SNF2_N"/>
</dbReference>
<dbReference type="EMBL" id="JACGCM010001456">
    <property type="protein sequence ID" value="KAF6154816.1"/>
    <property type="molecule type" value="Genomic_DNA"/>
</dbReference>
<dbReference type="SUPFAM" id="SSF52540">
    <property type="entry name" value="P-loop containing nucleoside triphosphate hydrolases"/>
    <property type="match status" value="1"/>
</dbReference>
<protein>
    <recommendedName>
        <fullName evidence="1">SNF2 N-terminal domain-containing protein</fullName>
    </recommendedName>
</protein>
<dbReference type="Gene3D" id="3.40.50.10810">
    <property type="entry name" value="Tandem AAA-ATPase domain"/>
    <property type="match status" value="1"/>
</dbReference>
<accession>A0A7J7MIU8</accession>
<dbReference type="AlphaFoldDB" id="A0A7J7MIU8"/>
<keyword evidence="3" id="KW-1185">Reference proteome</keyword>
<dbReference type="GO" id="GO:0005524">
    <property type="term" value="F:ATP binding"/>
    <property type="evidence" value="ECO:0007669"/>
    <property type="project" value="InterPro"/>
</dbReference>
<dbReference type="OrthoDB" id="1674608at2759"/>
<evidence type="ECO:0000313" key="3">
    <source>
        <dbReference type="Proteomes" id="UP000541444"/>
    </source>
</evidence>
<sequence>MRTVGIENTTELFEKQLALEMSEMTLEEALILAKAFSHYLNLMAITETRHRYYQNFFLKYLMEFNDQPDLSHEDRDMLIEDLVNFMFDCVSGLTTSPDNYGCIMVDDMGLGKTLQSITLMYTLLRQGFDGEPLVKKEIYT</sequence>
<organism evidence="2 3">
    <name type="scientific">Kingdonia uniflora</name>
    <dbReference type="NCBI Taxonomy" id="39325"/>
    <lineage>
        <taxon>Eukaryota</taxon>
        <taxon>Viridiplantae</taxon>
        <taxon>Streptophyta</taxon>
        <taxon>Embryophyta</taxon>
        <taxon>Tracheophyta</taxon>
        <taxon>Spermatophyta</taxon>
        <taxon>Magnoliopsida</taxon>
        <taxon>Ranunculales</taxon>
        <taxon>Circaeasteraceae</taxon>
        <taxon>Kingdonia</taxon>
    </lineage>
</organism>
<dbReference type="InterPro" id="IPR038718">
    <property type="entry name" value="SNF2-like_sf"/>
</dbReference>
<name>A0A7J7MIU8_9MAGN</name>
<evidence type="ECO:0000259" key="1">
    <source>
        <dbReference type="Pfam" id="PF00176"/>
    </source>
</evidence>
<comment type="caution">
    <text evidence="2">The sequence shown here is derived from an EMBL/GenBank/DDBJ whole genome shotgun (WGS) entry which is preliminary data.</text>
</comment>
<dbReference type="Proteomes" id="UP000541444">
    <property type="component" value="Unassembled WGS sequence"/>
</dbReference>
<gene>
    <name evidence="2" type="ORF">GIB67_032428</name>
</gene>
<reference evidence="2 3" key="1">
    <citation type="journal article" date="2020" name="IScience">
        <title>Genome Sequencing of the Endangered Kingdonia uniflora (Circaeasteraceae, Ranunculales) Reveals Potential Mechanisms of Evolutionary Specialization.</title>
        <authorList>
            <person name="Sun Y."/>
            <person name="Deng T."/>
            <person name="Zhang A."/>
            <person name="Moore M.J."/>
            <person name="Landis J.B."/>
            <person name="Lin N."/>
            <person name="Zhang H."/>
            <person name="Zhang X."/>
            <person name="Huang J."/>
            <person name="Zhang X."/>
            <person name="Sun H."/>
            <person name="Wang H."/>
        </authorList>
    </citation>
    <scope>NUCLEOTIDE SEQUENCE [LARGE SCALE GENOMIC DNA]</scope>
    <source>
        <strain evidence="2">TB1705</strain>
        <tissue evidence="2">Leaf</tissue>
    </source>
</reference>
<dbReference type="Pfam" id="PF00176">
    <property type="entry name" value="SNF2-rel_dom"/>
    <property type="match status" value="1"/>
</dbReference>